<protein>
    <submittedName>
        <fullName evidence="2">Uncharacterized protein</fullName>
    </submittedName>
</protein>
<feature type="region of interest" description="Disordered" evidence="1">
    <location>
        <begin position="1"/>
        <end position="29"/>
    </location>
</feature>
<evidence type="ECO:0000256" key="1">
    <source>
        <dbReference type="SAM" id="MobiDB-lite"/>
    </source>
</evidence>
<reference evidence="2" key="1">
    <citation type="journal article" date="2012" name="PLoS Genet.">
        <title>Comparative analysis of the genomes of two field isolates of the rice blast fungus Magnaporthe oryzae.</title>
        <authorList>
            <person name="Xue M."/>
            <person name="Yang J."/>
            <person name="Li Z."/>
            <person name="Hu S."/>
            <person name="Yao N."/>
            <person name="Dean R.A."/>
            <person name="Zhao W."/>
            <person name="Shen M."/>
            <person name="Zhang H."/>
            <person name="Li C."/>
            <person name="Liu L."/>
            <person name="Cao L."/>
            <person name="Xu X."/>
            <person name="Xing Y."/>
            <person name="Hsiang T."/>
            <person name="Zhang Z."/>
            <person name="Xu J.R."/>
            <person name="Peng Y.L."/>
        </authorList>
    </citation>
    <scope>NUCLEOTIDE SEQUENCE</scope>
    <source>
        <strain evidence="2">Y34</strain>
    </source>
</reference>
<evidence type="ECO:0000313" key="2">
    <source>
        <dbReference type="EMBL" id="ELQ43610.1"/>
    </source>
</evidence>
<organism evidence="2">
    <name type="scientific">Pyricularia oryzae (strain Y34)</name>
    <name type="common">Rice blast fungus</name>
    <name type="synonym">Magnaporthe oryzae</name>
    <dbReference type="NCBI Taxonomy" id="1143189"/>
    <lineage>
        <taxon>Eukaryota</taxon>
        <taxon>Fungi</taxon>
        <taxon>Dikarya</taxon>
        <taxon>Ascomycota</taxon>
        <taxon>Pezizomycotina</taxon>
        <taxon>Sordariomycetes</taxon>
        <taxon>Sordariomycetidae</taxon>
        <taxon>Magnaporthales</taxon>
        <taxon>Pyriculariaceae</taxon>
        <taxon>Pyricularia</taxon>
    </lineage>
</organism>
<dbReference type="EMBL" id="JH793818">
    <property type="protein sequence ID" value="ELQ43610.1"/>
    <property type="molecule type" value="Genomic_DNA"/>
</dbReference>
<feature type="region of interest" description="Disordered" evidence="1">
    <location>
        <begin position="153"/>
        <end position="187"/>
    </location>
</feature>
<dbReference type="Proteomes" id="UP000011086">
    <property type="component" value="Unassembled WGS sequence"/>
</dbReference>
<gene>
    <name evidence="2" type="ORF">OOU_Y34scaffold00140g18</name>
</gene>
<proteinExistence type="predicted"/>
<dbReference type="AlphaFoldDB" id="A0AA97P7R5"/>
<accession>A0AA97P7R5</accession>
<sequence>MDDLSNEPWQAYSDNARKEAMDGSKEARPMQWPDVRVQLDTPFGRLSSLADHFWAGLVQIQAPLPLVSRLMGQGRGTGCRERRETQGVCRTPYYGECNRFAQKAGSARHYTYILRSLRITLITLCLHFLASQQPLAGSELVGIAGENRADKFVTCPGNKNRPEKDKPLRRRGRQTLGVPNRNDRPQQ</sequence>
<name>A0AA97P7R5_PYRO3</name>
<feature type="compositionally biased region" description="Basic and acidic residues" evidence="1">
    <location>
        <begin position="15"/>
        <end position="28"/>
    </location>
</feature>